<dbReference type="Proteomes" id="UP000509222">
    <property type="component" value="Chromosome"/>
</dbReference>
<dbReference type="RefSeq" id="WP_176294972.1">
    <property type="nucleotide sequence ID" value="NZ_CP051177.1"/>
</dbReference>
<dbReference type="SUPFAM" id="SSF63829">
    <property type="entry name" value="Calcium-dependent phosphotriesterase"/>
    <property type="match status" value="1"/>
</dbReference>
<accession>A0A7H8QE55</accession>
<dbReference type="EMBL" id="CP051177">
    <property type="protein sequence ID" value="QKX52226.1"/>
    <property type="molecule type" value="Genomic_DNA"/>
</dbReference>
<proteinExistence type="predicted"/>
<protein>
    <submittedName>
        <fullName evidence="1">TetR family transcriptional regulator</fullName>
    </submittedName>
</protein>
<keyword evidence="2" id="KW-1185">Reference proteome</keyword>
<dbReference type="AlphaFoldDB" id="A0A7H8QE55"/>
<reference evidence="2" key="1">
    <citation type="submission" date="2020-06" db="EMBL/GenBank/DDBJ databases">
        <title>Isolation of Planomicrobium glaciei.</title>
        <authorList>
            <person name="Malisova L."/>
            <person name="Safrankova R."/>
            <person name="Jakubu V."/>
            <person name="Spanelova P."/>
        </authorList>
    </citation>
    <scope>NUCLEOTIDE SEQUENCE [LARGE SCALE GENOMIC DNA]</scope>
    <source>
        <strain evidence="2">NRL-ATB46093</strain>
    </source>
</reference>
<evidence type="ECO:0000313" key="2">
    <source>
        <dbReference type="Proteomes" id="UP000509222"/>
    </source>
</evidence>
<gene>
    <name evidence="1" type="ORF">HF394_17510</name>
</gene>
<name>A0A7H8QE55_9BACL</name>
<organism evidence="1 2">
    <name type="scientific">Planococcus glaciei</name>
    <dbReference type="NCBI Taxonomy" id="459472"/>
    <lineage>
        <taxon>Bacteria</taxon>
        <taxon>Bacillati</taxon>
        <taxon>Bacillota</taxon>
        <taxon>Bacilli</taxon>
        <taxon>Bacillales</taxon>
        <taxon>Caryophanaceae</taxon>
        <taxon>Planococcus</taxon>
    </lineage>
</organism>
<evidence type="ECO:0000313" key="1">
    <source>
        <dbReference type="EMBL" id="QKX52226.1"/>
    </source>
</evidence>
<sequence length="279" mass="31606">MNEKLIEEIIFSVDVPPAIHQEIIDADWKEGCGLALLLKKEKKREVLVNEKEVPICLPSEELGFIRWINRNTILVAAYGDENGEENLFVMNLNGEIIHSFHGGMATESIAVGKEGIWVSYFDEGTMGTGISTEGLVLFDVTGKVLFRYQSDLLDSPEIFDCYAIGKGKGSTLWLFPYTDFPLVLVNPKERTSRSYSVPEKLRGSHGLCIRGKFAYFFDPYNSNRELYQLEIGEQEPQLIGTLQGRARGLDPSESCHFIAFTEQQVLLYQVLNEDEYNFL</sequence>